<comment type="caution">
    <text evidence="5">The sequence shown here is derived from an EMBL/GenBank/DDBJ whole genome shotgun (WGS) entry which is preliminary data.</text>
</comment>
<proteinExistence type="predicted"/>
<evidence type="ECO:0000313" key="5">
    <source>
        <dbReference type="EMBL" id="GMH08210.1"/>
    </source>
</evidence>
<protein>
    <recommendedName>
        <fullName evidence="4">WRC domain-containing protein</fullName>
    </recommendedName>
</protein>
<name>A0AAD3SBQ8_NEPGR</name>
<dbReference type="Pfam" id="PF08879">
    <property type="entry name" value="WRC"/>
    <property type="match status" value="1"/>
</dbReference>
<evidence type="ECO:0000256" key="1">
    <source>
        <dbReference type="ARBA" id="ARBA00023242"/>
    </source>
</evidence>
<evidence type="ECO:0000259" key="4">
    <source>
        <dbReference type="PROSITE" id="PS51667"/>
    </source>
</evidence>
<reference evidence="5" key="1">
    <citation type="submission" date="2023-05" db="EMBL/GenBank/DDBJ databases">
        <title>Nepenthes gracilis genome sequencing.</title>
        <authorList>
            <person name="Fukushima K."/>
        </authorList>
    </citation>
    <scope>NUCLEOTIDE SEQUENCE</scope>
    <source>
        <strain evidence="5">SING2019-196</strain>
    </source>
</reference>
<evidence type="ECO:0000256" key="3">
    <source>
        <dbReference type="SAM" id="MobiDB-lite"/>
    </source>
</evidence>
<dbReference type="Proteomes" id="UP001279734">
    <property type="component" value="Unassembled WGS sequence"/>
</dbReference>
<dbReference type="PANTHER" id="PTHR34122:SF1">
    <property type="entry name" value="EXPRESSED PROTEIN"/>
    <property type="match status" value="1"/>
</dbReference>
<accession>A0AAD3SBQ8</accession>
<organism evidence="5 6">
    <name type="scientific">Nepenthes gracilis</name>
    <name type="common">Slender pitcher plant</name>
    <dbReference type="NCBI Taxonomy" id="150966"/>
    <lineage>
        <taxon>Eukaryota</taxon>
        <taxon>Viridiplantae</taxon>
        <taxon>Streptophyta</taxon>
        <taxon>Embryophyta</taxon>
        <taxon>Tracheophyta</taxon>
        <taxon>Spermatophyta</taxon>
        <taxon>Magnoliopsida</taxon>
        <taxon>eudicotyledons</taxon>
        <taxon>Gunneridae</taxon>
        <taxon>Pentapetalae</taxon>
        <taxon>Caryophyllales</taxon>
        <taxon>Nepenthaceae</taxon>
        <taxon>Nepenthes</taxon>
    </lineage>
</organism>
<dbReference type="PANTHER" id="PTHR34122">
    <property type="entry name" value="EXPRESSED PROTEIN-RELATED"/>
    <property type="match status" value="1"/>
</dbReference>
<dbReference type="AlphaFoldDB" id="A0AAD3SBQ8"/>
<dbReference type="EMBL" id="BSYO01000008">
    <property type="protein sequence ID" value="GMH08210.1"/>
    <property type="molecule type" value="Genomic_DNA"/>
</dbReference>
<evidence type="ECO:0000313" key="6">
    <source>
        <dbReference type="Proteomes" id="UP001279734"/>
    </source>
</evidence>
<feature type="compositionally biased region" description="Acidic residues" evidence="3">
    <location>
        <begin position="315"/>
        <end position="325"/>
    </location>
</feature>
<dbReference type="PROSITE" id="PS51667">
    <property type="entry name" value="WRC"/>
    <property type="match status" value="1"/>
</dbReference>
<feature type="region of interest" description="Disordered" evidence="3">
    <location>
        <begin position="302"/>
        <end position="344"/>
    </location>
</feature>
<feature type="domain" description="WRC" evidence="4">
    <location>
        <begin position="228"/>
        <end position="272"/>
    </location>
</feature>
<sequence length="366" mass="40731">MRIRKRQAPLPFSFLSPVPVSDPRLFSRLPVVQPANHPDADCVRTQIRTRDSDLRHMTGRKSDGDSRVYSQANAQQKVELKESLNFEGEEFDDERREEEESNDISKGRSALAAVANNGFLLPSISSSAVRRWCHGDMTVPLKKRIRGSLERNANREDPLISLEKAEKISTATMMKCKSTNNKKFLRLNGIEAGEGDGEDLEQREIETKYVTHVSCTASAKKSKRDSTIMGGSKCSRVNGRGWRCCQPTLVGYSLCEHHLGKGRLRSMTSMSSPAAYPLKKADISEQLSTTPAWLSSAVKLAGKPVSEGDGCPREGEEDDDDDGDSDRDKMMKKPLMLSPEKRVKLGMVKARSLSSLLGQTNQQRMQ</sequence>
<comment type="caution">
    <text evidence="2">Lacks conserved residue(s) required for the propagation of feature annotation.</text>
</comment>
<evidence type="ECO:0000256" key="2">
    <source>
        <dbReference type="PROSITE-ProRule" id="PRU01002"/>
    </source>
</evidence>
<gene>
    <name evidence="5" type="ORF">Nepgr_010050</name>
</gene>
<keyword evidence="6" id="KW-1185">Reference proteome</keyword>
<keyword evidence="1" id="KW-0539">Nucleus</keyword>
<feature type="compositionally biased region" description="Acidic residues" evidence="3">
    <location>
        <begin position="87"/>
        <end position="102"/>
    </location>
</feature>
<feature type="region of interest" description="Disordered" evidence="3">
    <location>
        <begin position="87"/>
        <end position="107"/>
    </location>
</feature>
<dbReference type="InterPro" id="IPR014977">
    <property type="entry name" value="WRC_dom"/>
</dbReference>